<sequence length="150" mass="17426">MDIDNALMSADWLLYVMQPFESGRIGVKFVLRHGKYQPEIRIFEQTRSRKWVSKRVPYVGLTRRIRKSRAWEANYQHTKALCEQVMHLFDLRVQMLQRLKNADLSFGNTLAARGDALKESAAYILNLRSALAAQFEGEMDMEEGDELEAE</sequence>
<evidence type="ECO:0000313" key="1">
    <source>
        <dbReference type="EMBL" id="BAO18823.1"/>
    </source>
</evidence>
<name>V5YNC9_9BURK</name>
<organism evidence="1">
    <name type="scientific">Burkholderia sp. M701</name>
    <dbReference type="NCBI Taxonomy" id="326454"/>
    <lineage>
        <taxon>Bacteria</taxon>
        <taxon>Pseudomonadati</taxon>
        <taxon>Pseudomonadota</taxon>
        <taxon>Betaproteobacteria</taxon>
        <taxon>Burkholderiales</taxon>
        <taxon>Burkholderiaceae</taxon>
        <taxon>Burkholderia</taxon>
    </lineage>
</organism>
<geneLocation type="plasmid" evidence="1">
    <name>pM7012</name>
</geneLocation>
<dbReference type="EMBL" id="AB853026">
    <property type="protein sequence ID" value="BAO18823.1"/>
    <property type="molecule type" value="Genomic_DNA"/>
</dbReference>
<reference evidence="1" key="2">
    <citation type="submission" date="2024-06" db="EMBL/GenBank/DDBJ databases">
        <authorList>
            <person name="Sakai Y."/>
            <person name="Fujii T."/>
        </authorList>
    </citation>
    <scope>NUCLEOTIDE SEQUENCE</scope>
    <source>
        <strain evidence="1">M701</strain>
        <plasmid evidence="1">pM7012</plasmid>
    </source>
</reference>
<keyword evidence="1" id="KW-0614">Plasmid</keyword>
<proteinExistence type="predicted"/>
<protein>
    <submittedName>
        <fullName evidence="1">Uncharacterized protein</fullName>
    </submittedName>
</protein>
<reference evidence="1" key="1">
    <citation type="journal article" date="2014" name="Microbiology">
        <title>A 2,4-dichlorophenoxyacetic acid degradation plasmid pM7012 discloses distribution of an unclassified megaplasmid group across bacterial species.</title>
        <authorList>
            <person name="Sakai Y."/>
            <person name="Ogawa N."/>
            <person name="Shimomura Y."/>
            <person name="Fujii T."/>
        </authorList>
    </citation>
    <scope>NUCLEOTIDE SEQUENCE</scope>
    <source>
        <strain evidence="1">M701</strain>
    </source>
</reference>
<dbReference type="AlphaFoldDB" id="V5YNC9"/>
<accession>V5YNC9</accession>